<dbReference type="AlphaFoldDB" id="A0AA97FKJ9"/>
<dbReference type="CDD" id="cd00448">
    <property type="entry name" value="YjgF_YER057c_UK114_family"/>
    <property type="match status" value="1"/>
</dbReference>
<gene>
    <name evidence="1" type="ORF">N8K70_08155</name>
</gene>
<dbReference type="Proteomes" id="UP001305498">
    <property type="component" value="Chromosome"/>
</dbReference>
<dbReference type="EMBL" id="CP118157">
    <property type="protein sequence ID" value="WOF24611.1"/>
    <property type="molecule type" value="Genomic_DNA"/>
</dbReference>
<dbReference type="RefSeq" id="WP_317141084.1">
    <property type="nucleotide sequence ID" value="NZ_CP118157.1"/>
</dbReference>
<dbReference type="SUPFAM" id="SSF55298">
    <property type="entry name" value="YjgF-like"/>
    <property type="match status" value="1"/>
</dbReference>
<evidence type="ECO:0000313" key="2">
    <source>
        <dbReference type="Proteomes" id="UP001305498"/>
    </source>
</evidence>
<dbReference type="PANTHER" id="PTHR43857">
    <property type="entry name" value="BLR7761 PROTEIN"/>
    <property type="match status" value="1"/>
</dbReference>
<accession>A0AA97FKJ9</accession>
<dbReference type="PANTHER" id="PTHR43857:SF1">
    <property type="entry name" value="YJGH FAMILY PROTEIN"/>
    <property type="match status" value="1"/>
</dbReference>
<dbReference type="Gene3D" id="3.30.1330.40">
    <property type="entry name" value="RutC-like"/>
    <property type="match status" value="1"/>
</dbReference>
<dbReference type="Pfam" id="PF01042">
    <property type="entry name" value="Ribonuc_L-PSP"/>
    <property type="match status" value="1"/>
</dbReference>
<name>A0AA97FKJ9_9MICO</name>
<sequence>MTLTHINPAALHKNPAFSQGVLVTGGALLVVGGQHGTDEKGELVSADLGEQTKQALRNVLTVLAEVGADASHVARLGVYLAAGADAGAGYTSAFEVWGANPAAVTVLTVPSFARPGVLVEIEALAAVPENAS</sequence>
<proteinExistence type="predicted"/>
<dbReference type="InterPro" id="IPR006175">
    <property type="entry name" value="YjgF/YER057c/UK114"/>
</dbReference>
<dbReference type="InterPro" id="IPR035959">
    <property type="entry name" value="RutC-like_sf"/>
</dbReference>
<reference evidence="1 2" key="1">
    <citation type="submission" date="2023-02" db="EMBL/GenBank/DDBJ databases">
        <title>Microbacterium betulae sp. nov., isolated from birch wood.</title>
        <authorList>
            <person name="Pasciak M."/>
            <person name="Pawlik K.J."/>
            <person name="Martynowski D."/>
            <person name="Laczmanski L."/>
            <person name="Ciekot J."/>
            <person name="Szponar B."/>
            <person name="Wojcik-Fatla A."/>
            <person name="Mackiewicz B."/>
            <person name="Farian E."/>
            <person name="Cholewa G."/>
            <person name="Cholewa A."/>
            <person name="Dutkiewicz J."/>
        </authorList>
    </citation>
    <scope>NUCLEOTIDE SEQUENCE [LARGE SCALE GENOMIC DNA]</scope>
    <source>
        <strain evidence="1 2">AB</strain>
    </source>
</reference>
<protein>
    <submittedName>
        <fullName evidence="1">RidA family protein</fullName>
    </submittedName>
</protein>
<evidence type="ECO:0000313" key="1">
    <source>
        <dbReference type="EMBL" id="WOF24611.1"/>
    </source>
</evidence>
<dbReference type="KEGG" id="mbet:N8K70_08155"/>
<keyword evidence="2" id="KW-1185">Reference proteome</keyword>
<organism evidence="1 2">
    <name type="scientific">Microbacterium betulae</name>
    <dbReference type="NCBI Taxonomy" id="2981139"/>
    <lineage>
        <taxon>Bacteria</taxon>
        <taxon>Bacillati</taxon>
        <taxon>Actinomycetota</taxon>
        <taxon>Actinomycetes</taxon>
        <taxon>Micrococcales</taxon>
        <taxon>Microbacteriaceae</taxon>
        <taxon>Microbacterium</taxon>
    </lineage>
</organism>